<name>A0A7I7RFB8_MYCCF</name>
<dbReference type="AlphaFoldDB" id="A0A7I7RFB8"/>
<accession>A0A7I7RFB8</accession>
<dbReference type="OrthoDB" id="7032846at2"/>
<evidence type="ECO:0000313" key="2">
    <source>
        <dbReference type="Proteomes" id="UP000466431"/>
    </source>
</evidence>
<proteinExistence type="predicted"/>
<dbReference type="KEGG" id="mcee:MCEL_15330"/>
<evidence type="ECO:0000313" key="1">
    <source>
        <dbReference type="EMBL" id="BBY43238.1"/>
    </source>
</evidence>
<dbReference type="EMBL" id="AP022591">
    <property type="protein sequence ID" value="BBY43238.1"/>
    <property type="molecule type" value="Genomic_DNA"/>
</dbReference>
<keyword evidence="2" id="KW-1185">Reference proteome</keyword>
<dbReference type="Pfam" id="PF22014">
    <property type="entry name" value="DUF6932"/>
    <property type="match status" value="1"/>
</dbReference>
<dbReference type="Proteomes" id="UP000466431">
    <property type="component" value="Chromosome"/>
</dbReference>
<dbReference type="InterPro" id="IPR053860">
    <property type="entry name" value="DUF6932"/>
</dbReference>
<sequence>MAIPPTGGRYATLPVGRHQATFEQVYEAFVENAPFRDDREVIFEALTLYAKIVANLCPGLALWVNGGFITHKSWAAPKDADVVVVVPQAHYPNVCSNPSVWTYITLQGVIVSDPSTGGGRIGRIQPMAGLIDGFIISDDPTLSDVWAYRWSLVNDEDGNLLPDTTRKGFLEVKL</sequence>
<dbReference type="RefSeq" id="WP_133052433.1">
    <property type="nucleotide sequence ID" value="NZ_AP022591.1"/>
</dbReference>
<gene>
    <name evidence="1" type="ORF">MCEL_15330</name>
</gene>
<reference evidence="1 2" key="1">
    <citation type="journal article" date="2019" name="Emerg. Microbes Infect.">
        <title>Comprehensive subspecies identification of 175 nontuberculous mycobacteria species based on 7547 genomic profiles.</title>
        <authorList>
            <person name="Matsumoto Y."/>
            <person name="Kinjo T."/>
            <person name="Motooka D."/>
            <person name="Nabeya D."/>
            <person name="Jung N."/>
            <person name="Uechi K."/>
            <person name="Horii T."/>
            <person name="Iida T."/>
            <person name="Fujita J."/>
            <person name="Nakamura S."/>
        </authorList>
    </citation>
    <scope>NUCLEOTIDE SEQUENCE [LARGE SCALE GENOMIC DNA]</scope>
    <source>
        <strain evidence="1 2">JCM 18439</strain>
    </source>
</reference>
<protein>
    <submittedName>
        <fullName evidence="1">Uncharacterized protein</fullName>
    </submittedName>
</protein>
<organism evidence="1 2">
    <name type="scientific">Mycolicibacterium celeriflavum</name>
    <name type="common">Mycobacterium celeriflavum</name>
    <dbReference type="NCBI Taxonomy" id="1249101"/>
    <lineage>
        <taxon>Bacteria</taxon>
        <taxon>Bacillati</taxon>
        <taxon>Actinomycetota</taxon>
        <taxon>Actinomycetes</taxon>
        <taxon>Mycobacteriales</taxon>
        <taxon>Mycobacteriaceae</taxon>
        <taxon>Mycolicibacterium</taxon>
    </lineage>
</organism>